<comment type="caution">
    <text evidence="2">The sequence shown here is derived from an EMBL/GenBank/DDBJ whole genome shotgun (WGS) entry which is preliminary data.</text>
</comment>
<proteinExistence type="predicted"/>
<evidence type="ECO:0000256" key="1">
    <source>
        <dbReference type="SAM" id="SignalP"/>
    </source>
</evidence>
<accession>A0A840V607</accession>
<feature type="signal peptide" evidence="1">
    <location>
        <begin position="1"/>
        <end position="24"/>
    </location>
</feature>
<dbReference type="PROSITE" id="PS51257">
    <property type="entry name" value="PROKAR_LIPOPROTEIN"/>
    <property type="match status" value="1"/>
</dbReference>
<dbReference type="Pfam" id="PF03783">
    <property type="entry name" value="CsgG"/>
    <property type="match status" value="1"/>
</dbReference>
<evidence type="ECO:0000313" key="2">
    <source>
        <dbReference type="EMBL" id="MBB5349189.1"/>
    </source>
</evidence>
<keyword evidence="1" id="KW-0732">Signal</keyword>
<feature type="chain" id="PRO_5032628472" evidence="1">
    <location>
        <begin position="25"/>
        <end position="271"/>
    </location>
</feature>
<organism evidence="2 3">
    <name type="scientific">Desulfoprunum benzoelyticum</name>
    <dbReference type="NCBI Taxonomy" id="1506996"/>
    <lineage>
        <taxon>Bacteria</taxon>
        <taxon>Pseudomonadati</taxon>
        <taxon>Thermodesulfobacteriota</taxon>
        <taxon>Desulfobulbia</taxon>
        <taxon>Desulfobulbales</taxon>
        <taxon>Desulfobulbaceae</taxon>
        <taxon>Desulfoprunum</taxon>
    </lineage>
</organism>
<keyword evidence="3" id="KW-1185">Reference proteome</keyword>
<sequence length="271" mass="28142">MRAAVLICLAIFLASCTPIQTGSAGSKTTITGAAGGSAADNANTSFERCAESFGTLALLEDQEEDWYYIIIHEYRLPPTSKLLRLMAQQSNCFVVVERDRRGIRAMEKERELQASGEMRSGSNFGKGQMVAADYTLTPSVTFSSQDSGGMGAAVGGLMSAFGGSAGTALGIAGGMKKREASTMLTLVENRSGVQIAAAEGSASKFDFGLLGGIFSGSGGVGLGGYEKTPQGKILAAAFADSFNQMVRALKNYRAQEVRGGLGKGGTLKVGN</sequence>
<evidence type="ECO:0000313" key="3">
    <source>
        <dbReference type="Proteomes" id="UP000539642"/>
    </source>
</evidence>
<dbReference type="AlphaFoldDB" id="A0A840V607"/>
<dbReference type="InterPro" id="IPR005534">
    <property type="entry name" value="Curli_assmbl/transp-comp_CsgG"/>
</dbReference>
<dbReference type="Proteomes" id="UP000539642">
    <property type="component" value="Unassembled WGS sequence"/>
</dbReference>
<dbReference type="GO" id="GO:0030288">
    <property type="term" value="C:outer membrane-bounded periplasmic space"/>
    <property type="evidence" value="ECO:0007669"/>
    <property type="project" value="InterPro"/>
</dbReference>
<name>A0A840V607_9BACT</name>
<reference evidence="2 3" key="1">
    <citation type="submission" date="2020-08" db="EMBL/GenBank/DDBJ databases">
        <title>Genomic Encyclopedia of Type Strains, Phase IV (KMG-IV): sequencing the most valuable type-strain genomes for metagenomic binning, comparative biology and taxonomic classification.</title>
        <authorList>
            <person name="Goeker M."/>
        </authorList>
    </citation>
    <scope>NUCLEOTIDE SEQUENCE [LARGE SCALE GENOMIC DNA]</scope>
    <source>
        <strain evidence="2 3">DSM 28570</strain>
    </source>
</reference>
<dbReference type="EMBL" id="JACHEO010000020">
    <property type="protein sequence ID" value="MBB5349189.1"/>
    <property type="molecule type" value="Genomic_DNA"/>
</dbReference>
<dbReference type="RefSeq" id="WP_183351994.1">
    <property type="nucleotide sequence ID" value="NZ_JACHEO010000020.1"/>
</dbReference>
<gene>
    <name evidence="2" type="ORF">HNQ81_002940</name>
</gene>
<protein>
    <submittedName>
        <fullName evidence="2">Curli biogenesis system outer membrane secretion channel CsgG</fullName>
    </submittedName>
</protein>